<dbReference type="Gene3D" id="3.40.50.2300">
    <property type="match status" value="1"/>
</dbReference>
<name>A0ABD5XB52_9EURY</name>
<gene>
    <name evidence="2" type="ORF">ACFQJ7_10345</name>
</gene>
<dbReference type="InterPro" id="IPR023485">
    <property type="entry name" value="Ptyr_pPase"/>
</dbReference>
<dbReference type="InterPro" id="IPR036196">
    <property type="entry name" value="Ptyr_pPase_sf"/>
</dbReference>
<dbReference type="SMART" id="SM00226">
    <property type="entry name" value="LMWPc"/>
    <property type="match status" value="1"/>
</dbReference>
<reference evidence="2 3" key="1">
    <citation type="journal article" date="2014" name="Int. J. Syst. Evol. Microbiol.">
        <title>Complete genome sequence of Corynebacterium casei LMG S-19264T (=DSM 44701T), isolated from a smear-ripened cheese.</title>
        <authorList>
            <consortium name="US DOE Joint Genome Institute (JGI-PGF)"/>
            <person name="Walter F."/>
            <person name="Albersmeier A."/>
            <person name="Kalinowski J."/>
            <person name="Ruckert C."/>
        </authorList>
    </citation>
    <scope>NUCLEOTIDE SEQUENCE [LARGE SCALE GENOMIC DNA]</scope>
    <source>
        <strain evidence="2 3">CGMCC 4.7215</strain>
    </source>
</reference>
<evidence type="ECO:0000313" key="2">
    <source>
        <dbReference type="EMBL" id="MFC7126430.1"/>
    </source>
</evidence>
<comment type="caution">
    <text evidence="2">The sequence shown here is derived from an EMBL/GenBank/DDBJ whole genome shotgun (WGS) entry which is preliminary data.</text>
</comment>
<dbReference type="Proteomes" id="UP001596414">
    <property type="component" value="Unassembled WGS sequence"/>
</dbReference>
<sequence>MNLASVCVQNALRSQMSATFAKREATERSLDDIEIITGGTDPANAVYPAVLNTMQELDIDIADRAVRDWVLSEPKRGSSARVREMDTKVQAHVTALFDESGGR</sequence>
<proteinExistence type="predicted"/>
<dbReference type="Pfam" id="PF01451">
    <property type="entry name" value="LMWPc"/>
    <property type="match status" value="1"/>
</dbReference>
<accession>A0ABD5XB52</accession>
<dbReference type="RefSeq" id="WP_267635982.1">
    <property type="nucleotide sequence ID" value="NZ_JAODIY010000001.1"/>
</dbReference>
<protein>
    <submittedName>
        <fullName evidence="2">Low molecular weight phosphatase family protein</fullName>
    </submittedName>
</protein>
<feature type="domain" description="Phosphotyrosine protein phosphatase I" evidence="1">
    <location>
        <begin position="1"/>
        <end position="99"/>
    </location>
</feature>
<dbReference type="SUPFAM" id="SSF52788">
    <property type="entry name" value="Phosphotyrosine protein phosphatases I"/>
    <property type="match status" value="1"/>
</dbReference>
<evidence type="ECO:0000259" key="1">
    <source>
        <dbReference type="SMART" id="SM00226"/>
    </source>
</evidence>
<dbReference type="EMBL" id="JBHSZQ010000020">
    <property type="protein sequence ID" value="MFC7126430.1"/>
    <property type="molecule type" value="Genomic_DNA"/>
</dbReference>
<dbReference type="AlphaFoldDB" id="A0ABD5XB52"/>
<evidence type="ECO:0000313" key="3">
    <source>
        <dbReference type="Proteomes" id="UP001596414"/>
    </source>
</evidence>
<organism evidence="2 3">
    <name type="scientific">Halovenus rubra</name>
    <dbReference type="NCBI Taxonomy" id="869890"/>
    <lineage>
        <taxon>Archaea</taxon>
        <taxon>Methanobacteriati</taxon>
        <taxon>Methanobacteriota</taxon>
        <taxon>Stenosarchaea group</taxon>
        <taxon>Halobacteria</taxon>
        <taxon>Halobacteriales</taxon>
        <taxon>Haloarculaceae</taxon>
        <taxon>Halovenus</taxon>
    </lineage>
</organism>